<dbReference type="GO" id="GO:0019698">
    <property type="term" value="P:D-galacturonate catabolic process"/>
    <property type="evidence" value="ECO:0007669"/>
    <property type="project" value="TreeGrafter"/>
</dbReference>
<evidence type="ECO:0000256" key="3">
    <source>
        <dbReference type="ARBA" id="ARBA00022723"/>
    </source>
</evidence>
<feature type="binding site" evidence="6">
    <location>
        <position position="201"/>
    </location>
    <ligand>
        <name>Zn(2+)</name>
        <dbReference type="ChEBI" id="CHEBI:29105"/>
    </ligand>
</feature>
<keyword evidence="4 6" id="KW-0862">Zinc</keyword>
<evidence type="ECO:0000256" key="4">
    <source>
        <dbReference type="ARBA" id="ARBA00022833"/>
    </source>
</evidence>
<evidence type="ECO:0000256" key="5">
    <source>
        <dbReference type="ARBA" id="ARBA00023235"/>
    </source>
</evidence>
<name>A0A841THZ4_9BACL</name>
<dbReference type="PANTHER" id="PTHR38461:SF1">
    <property type="entry name" value="4-DEOXY-L-THREO-5-HEXOSULOSE-URONATE KETOL-ISOMERASE"/>
    <property type="match status" value="1"/>
</dbReference>
<comment type="similarity">
    <text evidence="2 6">Belongs to the KduI family.</text>
</comment>
<dbReference type="CDD" id="cd20491">
    <property type="entry name" value="cupin_KduI_C"/>
    <property type="match status" value="1"/>
</dbReference>
<dbReference type="HAMAP" id="MF_00687">
    <property type="entry name" value="KduI"/>
    <property type="match status" value="1"/>
</dbReference>
<dbReference type="SUPFAM" id="SSF51182">
    <property type="entry name" value="RmlC-like cupins"/>
    <property type="match status" value="1"/>
</dbReference>
<dbReference type="EC" id="5.3.1.17" evidence="6"/>
<protein>
    <recommendedName>
        <fullName evidence="6">4-deoxy-L-threo-5-hexosulose-uronate ketol-isomerase</fullName>
        <ecNumber evidence="6">5.3.1.17</ecNumber>
    </recommendedName>
    <alternativeName>
        <fullName evidence="6">5-keto-4-deoxyuronate isomerase</fullName>
    </alternativeName>
    <alternativeName>
        <fullName evidence="6">DKI isomerase</fullName>
    </alternativeName>
</protein>
<dbReference type="Proteomes" id="UP000574133">
    <property type="component" value="Unassembled WGS sequence"/>
</dbReference>
<comment type="pathway">
    <text evidence="6">Glycan metabolism; pectin degradation; 2-dehydro-3-deoxy-D-gluconate from pectin: step 4/5.</text>
</comment>
<dbReference type="UniPathway" id="UPA00545">
    <property type="reaction ID" value="UER00826"/>
</dbReference>
<dbReference type="Gene3D" id="2.60.120.520">
    <property type="entry name" value="pectin degrading enzyme 5-keto 4- deoxyuronate isomerase, domain 1"/>
    <property type="match status" value="1"/>
</dbReference>
<dbReference type="RefSeq" id="WP_185181021.1">
    <property type="nucleotide sequence ID" value="NZ_CBCSEP010000010.1"/>
</dbReference>
<feature type="binding site" evidence="6">
    <location>
        <position position="196"/>
    </location>
    <ligand>
        <name>Zn(2+)</name>
        <dbReference type="ChEBI" id="CHEBI:29105"/>
    </ligand>
</feature>
<dbReference type="GO" id="GO:0045490">
    <property type="term" value="P:pectin catabolic process"/>
    <property type="evidence" value="ECO:0007669"/>
    <property type="project" value="UniProtKB-UniRule"/>
</dbReference>
<dbReference type="Gene3D" id="2.60.120.10">
    <property type="entry name" value="Jelly Rolls"/>
    <property type="match status" value="1"/>
</dbReference>
<dbReference type="InterPro" id="IPR021120">
    <property type="entry name" value="KduI/IolB_isomerase"/>
</dbReference>
<keyword evidence="8" id="KW-1185">Reference proteome</keyword>
<dbReference type="EMBL" id="JACJVN010000107">
    <property type="protein sequence ID" value="MBB6679765.1"/>
    <property type="molecule type" value="Genomic_DNA"/>
</dbReference>
<dbReference type="PIRSF" id="PIRSF006625">
    <property type="entry name" value="KduI"/>
    <property type="match status" value="1"/>
</dbReference>
<dbReference type="AlphaFoldDB" id="A0A841THZ4"/>
<evidence type="ECO:0000256" key="2">
    <source>
        <dbReference type="ARBA" id="ARBA00008086"/>
    </source>
</evidence>
<sequence>MEIRHSVHPSDAKHYDTARLREHFLVEKLFEAGQVHMVYTHEDRMVIGGAQPAETALTLEAPDTLKTGFFLERREIGFVNIGGDAVVTACGERYELSKLDTLFVGMGVRDLQLASKDAANPAKLYFCSALAHATYPTRKVSIQEANTLYLGSQATSNERELNQIIHEGGINSCQLMMGITVLKPGSVWNTMPSHLHDRRMEAYLYFDLAEDARVFHMMGEPSETRHLVVANEQAIISPSWSIHSGVGTSNYTFIWAMAGENYTFKDQDIVPPAELK</sequence>
<reference evidence="7 8" key="1">
    <citation type="submission" date="2020-08" db="EMBL/GenBank/DDBJ databases">
        <title>Cohnella phylogeny.</title>
        <authorList>
            <person name="Dunlap C."/>
        </authorList>
    </citation>
    <scope>NUCLEOTIDE SEQUENCE [LARGE SCALE GENOMIC DNA]</scope>
    <source>
        <strain evidence="7 8">DSM 103658</strain>
    </source>
</reference>
<dbReference type="GO" id="GO:0008697">
    <property type="term" value="F:4-deoxy-L-threo-5-hexosulose-uronate ketol-isomerase activity"/>
    <property type="evidence" value="ECO:0007669"/>
    <property type="project" value="UniProtKB-UniRule"/>
</dbReference>
<comment type="caution">
    <text evidence="7">The sequence shown here is derived from an EMBL/GenBank/DDBJ whole genome shotgun (WGS) entry which is preliminary data.</text>
</comment>
<organism evidence="7 8">
    <name type="scientific">Cohnella lubricantis</name>
    <dbReference type="NCBI Taxonomy" id="2163172"/>
    <lineage>
        <taxon>Bacteria</taxon>
        <taxon>Bacillati</taxon>
        <taxon>Bacillota</taxon>
        <taxon>Bacilli</taxon>
        <taxon>Bacillales</taxon>
        <taxon>Paenibacillaceae</taxon>
        <taxon>Cohnella</taxon>
    </lineage>
</organism>
<dbReference type="NCBIfam" id="NF002091">
    <property type="entry name" value="PRK00924.1"/>
    <property type="match status" value="1"/>
</dbReference>
<accession>A0A841THZ4</accession>
<comment type="catalytic activity">
    <reaction evidence="1 6">
        <text>5-dehydro-4-deoxy-D-glucuronate = 3-deoxy-D-glycero-2,5-hexodiulosonate</text>
        <dbReference type="Rhea" id="RHEA:23896"/>
        <dbReference type="ChEBI" id="CHEBI:17117"/>
        <dbReference type="ChEBI" id="CHEBI:29071"/>
        <dbReference type="EC" id="5.3.1.17"/>
    </reaction>
</comment>
<dbReference type="InterPro" id="IPR011051">
    <property type="entry name" value="RmlC_Cupin_sf"/>
</dbReference>
<comment type="cofactor">
    <cofactor evidence="6">
        <name>Zn(2+)</name>
        <dbReference type="ChEBI" id="CHEBI:29105"/>
    </cofactor>
    <text evidence="6">Binds 1 zinc ion per subunit.</text>
</comment>
<evidence type="ECO:0000313" key="8">
    <source>
        <dbReference type="Proteomes" id="UP000574133"/>
    </source>
</evidence>
<dbReference type="CDD" id="cd20294">
    <property type="entry name" value="cupin_KduI_N"/>
    <property type="match status" value="1"/>
</dbReference>
<dbReference type="InterPro" id="IPR027449">
    <property type="entry name" value="KduI_N"/>
</dbReference>
<dbReference type="GO" id="GO:0008270">
    <property type="term" value="F:zinc ion binding"/>
    <property type="evidence" value="ECO:0007669"/>
    <property type="project" value="UniProtKB-UniRule"/>
</dbReference>
<comment type="function">
    <text evidence="6">Catalyzes the isomerization of 5-dehydro-4-deoxy-D-glucuronate to 3-deoxy-D-glycero-2,5-hexodiulosonate.</text>
</comment>
<keyword evidence="3 6" id="KW-0479">Metal-binding</keyword>
<dbReference type="GO" id="GO:0042840">
    <property type="term" value="P:D-glucuronate catabolic process"/>
    <property type="evidence" value="ECO:0007669"/>
    <property type="project" value="TreeGrafter"/>
</dbReference>
<feature type="binding site" evidence="6">
    <location>
        <position position="243"/>
    </location>
    <ligand>
        <name>Zn(2+)</name>
        <dbReference type="ChEBI" id="CHEBI:29105"/>
    </ligand>
</feature>
<evidence type="ECO:0000256" key="6">
    <source>
        <dbReference type="HAMAP-Rule" id="MF_00687"/>
    </source>
</evidence>
<keyword evidence="5 6" id="KW-0413">Isomerase</keyword>
<evidence type="ECO:0000256" key="1">
    <source>
        <dbReference type="ARBA" id="ARBA00000552"/>
    </source>
</evidence>
<evidence type="ECO:0000313" key="7">
    <source>
        <dbReference type="EMBL" id="MBB6679765.1"/>
    </source>
</evidence>
<feature type="binding site" evidence="6">
    <location>
        <position position="194"/>
    </location>
    <ligand>
        <name>Zn(2+)</name>
        <dbReference type="ChEBI" id="CHEBI:29105"/>
    </ligand>
</feature>
<dbReference type="PANTHER" id="PTHR38461">
    <property type="entry name" value="4-DEOXY-L-THREO-5-HEXOSULOSE-URONATE KETOL-ISOMERASE"/>
    <property type="match status" value="1"/>
</dbReference>
<gene>
    <name evidence="6 7" type="primary">kduI</name>
    <name evidence="7" type="ORF">H4Q31_21000</name>
</gene>
<dbReference type="InterPro" id="IPR014710">
    <property type="entry name" value="RmlC-like_jellyroll"/>
</dbReference>
<dbReference type="InterPro" id="IPR007045">
    <property type="entry name" value="KduI"/>
</dbReference>
<dbReference type="Pfam" id="PF04962">
    <property type="entry name" value="KduI"/>
    <property type="match status" value="1"/>
</dbReference>
<proteinExistence type="inferred from homology"/>